<keyword evidence="3" id="KW-1185">Reference proteome</keyword>
<feature type="signal peptide" evidence="1">
    <location>
        <begin position="1"/>
        <end position="23"/>
    </location>
</feature>
<keyword evidence="1" id="KW-0732">Signal</keyword>
<proteinExistence type="predicted"/>
<reference evidence="2" key="1">
    <citation type="submission" date="2020-10" db="EMBL/GenBank/DDBJ databases">
        <title>Mucilaginibacter mali sp. nov., isolated from rhizosphere soil of apple orchard.</title>
        <authorList>
            <person name="Lee J.-S."/>
            <person name="Kim H.S."/>
            <person name="Kim J.-S."/>
        </authorList>
    </citation>
    <scope>NUCLEOTIDE SEQUENCE</scope>
    <source>
        <strain evidence="2">KCTC 22746</strain>
    </source>
</reference>
<name>A0A929KUN2_9SPHI</name>
<gene>
    <name evidence="2" type="ORF">IRJ16_06340</name>
</gene>
<sequence length="132" mass="14547">MKTIIKTSALFFGIALLSTGAFAADKADKTKEVKEKQNVVVFNSLTQDRGVQVIVHKAEAANTGVKIYDANGKVMLSDVLSKKDAVSQKGYDLTQLEDGDYTFQVTVNGEVTNKLVQVYSTDNNQRAFFFKQ</sequence>
<evidence type="ECO:0000256" key="1">
    <source>
        <dbReference type="SAM" id="SignalP"/>
    </source>
</evidence>
<comment type="caution">
    <text evidence="2">The sequence shown here is derived from an EMBL/GenBank/DDBJ whole genome shotgun (WGS) entry which is preliminary data.</text>
</comment>
<accession>A0A929KUN2</accession>
<evidence type="ECO:0000313" key="3">
    <source>
        <dbReference type="Proteomes" id="UP000622475"/>
    </source>
</evidence>
<evidence type="ECO:0000313" key="2">
    <source>
        <dbReference type="EMBL" id="MBE9661497.1"/>
    </source>
</evidence>
<dbReference type="InterPro" id="IPR026444">
    <property type="entry name" value="Secre_tail"/>
</dbReference>
<dbReference type="AlphaFoldDB" id="A0A929KUN2"/>
<feature type="chain" id="PRO_5037863215" evidence="1">
    <location>
        <begin position="24"/>
        <end position="132"/>
    </location>
</feature>
<protein>
    <submittedName>
        <fullName evidence="2">T9SS type A sorting domain-containing protein</fullName>
    </submittedName>
</protein>
<dbReference type="NCBIfam" id="TIGR04183">
    <property type="entry name" value="Por_Secre_tail"/>
    <property type="match status" value="1"/>
</dbReference>
<dbReference type="EMBL" id="JADFFL010000002">
    <property type="protein sequence ID" value="MBE9661497.1"/>
    <property type="molecule type" value="Genomic_DNA"/>
</dbReference>
<dbReference type="Proteomes" id="UP000622475">
    <property type="component" value="Unassembled WGS sequence"/>
</dbReference>
<dbReference type="RefSeq" id="WP_194110684.1">
    <property type="nucleotide sequence ID" value="NZ_JADFFL010000002.1"/>
</dbReference>
<organism evidence="2 3">
    <name type="scientific">Mucilaginibacter myungsuensis</name>
    <dbReference type="NCBI Taxonomy" id="649104"/>
    <lineage>
        <taxon>Bacteria</taxon>
        <taxon>Pseudomonadati</taxon>
        <taxon>Bacteroidota</taxon>
        <taxon>Sphingobacteriia</taxon>
        <taxon>Sphingobacteriales</taxon>
        <taxon>Sphingobacteriaceae</taxon>
        <taxon>Mucilaginibacter</taxon>
    </lineage>
</organism>